<organism evidence="4 5">
    <name type="scientific">Dyadobacter pollutisoli</name>
    <dbReference type="NCBI Taxonomy" id="2910158"/>
    <lineage>
        <taxon>Bacteria</taxon>
        <taxon>Pseudomonadati</taxon>
        <taxon>Bacteroidota</taxon>
        <taxon>Cytophagia</taxon>
        <taxon>Cytophagales</taxon>
        <taxon>Spirosomataceae</taxon>
        <taxon>Dyadobacter</taxon>
    </lineage>
</organism>
<gene>
    <name evidence="4" type="ORF">ON006_07890</name>
</gene>
<feature type="transmembrane region" description="Helical" evidence="2">
    <location>
        <begin position="20"/>
        <end position="38"/>
    </location>
</feature>
<feature type="transmembrane region" description="Helical" evidence="2">
    <location>
        <begin position="88"/>
        <end position="110"/>
    </location>
</feature>
<accession>A0A9E8NGZ3</accession>
<dbReference type="RefSeq" id="WP_244819023.1">
    <property type="nucleotide sequence ID" value="NZ_CP112998.1"/>
</dbReference>
<keyword evidence="2" id="KW-1133">Transmembrane helix</keyword>
<evidence type="ECO:0000256" key="2">
    <source>
        <dbReference type="SAM" id="Phobius"/>
    </source>
</evidence>
<feature type="transmembrane region" description="Helical" evidence="2">
    <location>
        <begin position="50"/>
        <end position="68"/>
    </location>
</feature>
<dbReference type="Proteomes" id="UP001164653">
    <property type="component" value="Chromosome"/>
</dbReference>
<evidence type="ECO:0000259" key="3">
    <source>
        <dbReference type="Pfam" id="PF06580"/>
    </source>
</evidence>
<dbReference type="AlphaFoldDB" id="A0A9E8NGZ3"/>
<dbReference type="GO" id="GO:0000155">
    <property type="term" value="F:phosphorelay sensor kinase activity"/>
    <property type="evidence" value="ECO:0007669"/>
    <property type="project" value="InterPro"/>
</dbReference>
<feature type="coiled-coil region" evidence="1">
    <location>
        <begin position="157"/>
        <end position="184"/>
    </location>
</feature>
<reference evidence="4" key="1">
    <citation type="submission" date="2022-11" db="EMBL/GenBank/DDBJ databases">
        <title>Dyadobacter pollutisoli sp. nov., isolated from plastic dumped soil.</title>
        <authorList>
            <person name="Kim J.M."/>
            <person name="Kim K.R."/>
            <person name="Lee J.K."/>
            <person name="Hao L."/>
            <person name="Jeon C.O."/>
        </authorList>
    </citation>
    <scope>NUCLEOTIDE SEQUENCE</scope>
    <source>
        <strain evidence="4">U1</strain>
    </source>
</reference>
<evidence type="ECO:0000313" key="5">
    <source>
        <dbReference type="Proteomes" id="UP001164653"/>
    </source>
</evidence>
<keyword evidence="2" id="KW-0472">Membrane</keyword>
<feature type="transmembrane region" description="Helical" evidence="2">
    <location>
        <begin position="122"/>
        <end position="143"/>
    </location>
</feature>
<keyword evidence="4" id="KW-0418">Kinase</keyword>
<dbReference type="InterPro" id="IPR010559">
    <property type="entry name" value="Sig_transdc_His_kin_internal"/>
</dbReference>
<feature type="domain" description="Signal transduction histidine kinase internal region" evidence="3">
    <location>
        <begin position="177"/>
        <end position="253"/>
    </location>
</feature>
<name>A0A9E8NGZ3_9BACT</name>
<keyword evidence="1" id="KW-0175">Coiled coil</keyword>
<keyword evidence="5" id="KW-1185">Reference proteome</keyword>
<evidence type="ECO:0000256" key="1">
    <source>
        <dbReference type="SAM" id="Coils"/>
    </source>
</evidence>
<proteinExistence type="predicted"/>
<keyword evidence="4" id="KW-0808">Transferase</keyword>
<dbReference type="EMBL" id="CP112998">
    <property type="protein sequence ID" value="WAC13869.1"/>
    <property type="molecule type" value="Genomic_DNA"/>
</dbReference>
<dbReference type="GO" id="GO:0016020">
    <property type="term" value="C:membrane"/>
    <property type="evidence" value="ECO:0007669"/>
    <property type="project" value="InterPro"/>
</dbReference>
<dbReference type="KEGG" id="dpf:ON006_07890"/>
<dbReference type="InterPro" id="IPR050640">
    <property type="entry name" value="Bact_2-comp_sensor_kinase"/>
</dbReference>
<sequence>MPHLPAFNTILKSKITKNDIWVMLICLPFFLNLAYLLFGKRYFGEQRVLIWATLIVCVTWVISWRLHILAGHYMRIALQDVTQTARRLLISGCIYVPLTALITCALFYAFHITGFLGYRFDLQNFILALLSGLLINIVATSFYEGLYVFEKWRSTLLEAETLKLEAEKLKRENLQSQLDGLKSQVNPHFLFNSLNSLSALIGKNPAKAEIFLDEMSKVYRYLLKTNEQELTSLASEIRFVNSYFHMLKTRYGDGIILQMSVEKVHEDFLLPPLTLQMLLENAVKHNIILKEEPLVITIGTDANDNLTVSNTLYKKRLKVQSSKIGLANISAKYRLLNQPEIIIDESKTYFTVIIPLIRNYK</sequence>
<keyword evidence="2" id="KW-0812">Transmembrane</keyword>
<evidence type="ECO:0000313" key="4">
    <source>
        <dbReference type="EMBL" id="WAC13869.1"/>
    </source>
</evidence>
<dbReference type="Pfam" id="PF06580">
    <property type="entry name" value="His_kinase"/>
    <property type="match status" value="1"/>
</dbReference>
<dbReference type="PANTHER" id="PTHR34220:SF7">
    <property type="entry name" value="SENSOR HISTIDINE KINASE YPDA"/>
    <property type="match status" value="1"/>
</dbReference>
<dbReference type="PANTHER" id="PTHR34220">
    <property type="entry name" value="SENSOR HISTIDINE KINASE YPDA"/>
    <property type="match status" value="1"/>
</dbReference>
<protein>
    <submittedName>
        <fullName evidence="4">Histidine kinase</fullName>
    </submittedName>
</protein>